<name>A0A178T8C0_9BACL</name>
<dbReference type="Proteomes" id="UP000078336">
    <property type="component" value="Unassembled WGS sequence"/>
</dbReference>
<dbReference type="AlphaFoldDB" id="A0A178T8C0"/>
<evidence type="ECO:0000313" key="1">
    <source>
        <dbReference type="EMBL" id="OAO76331.1"/>
    </source>
</evidence>
<evidence type="ECO:0008006" key="3">
    <source>
        <dbReference type="Google" id="ProtNLM"/>
    </source>
</evidence>
<dbReference type="PATRIC" id="fig|33934.7.peg.2891"/>
<comment type="caution">
    <text evidence="1">The sequence shown here is derived from an EMBL/GenBank/DDBJ whole genome shotgun (WGS) entry which is preliminary data.</text>
</comment>
<keyword evidence="2" id="KW-1185">Reference proteome</keyword>
<organism evidence="1 2">
    <name type="scientific">Anoxybacillus flavithermus</name>
    <dbReference type="NCBI Taxonomy" id="33934"/>
    <lineage>
        <taxon>Bacteria</taxon>
        <taxon>Bacillati</taxon>
        <taxon>Bacillota</taxon>
        <taxon>Bacilli</taxon>
        <taxon>Bacillales</taxon>
        <taxon>Anoxybacillaceae</taxon>
        <taxon>Anoxybacillus</taxon>
    </lineage>
</organism>
<evidence type="ECO:0000313" key="2">
    <source>
        <dbReference type="Proteomes" id="UP000078336"/>
    </source>
</evidence>
<sequence>MINKIKQLLCDHKYIAYLDSNPYFVSLGDEHNNRKSKRYYLTCVKCNKKIEIIDKWNNDEIRKNLIKGDVINEN</sequence>
<protein>
    <recommendedName>
        <fullName evidence="3">Phage protein</fullName>
    </recommendedName>
</protein>
<proteinExistence type="predicted"/>
<dbReference type="EMBL" id="LUCQ01000167">
    <property type="protein sequence ID" value="OAO76331.1"/>
    <property type="molecule type" value="Genomic_DNA"/>
</dbReference>
<gene>
    <name evidence="1" type="ORF">TAF16_2678</name>
</gene>
<dbReference type="RefSeq" id="WP_064214536.1">
    <property type="nucleotide sequence ID" value="NZ_JABJUV010000016.1"/>
</dbReference>
<accession>A0A178T8C0</accession>
<reference evidence="1 2" key="1">
    <citation type="submission" date="2016-03" db="EMBL/GenBank/DDBJ databases">
        <title>Spore heat resistance.</title>
        <authorList>
            <person name="Boekhorst J."/>
            <person name="Berendsen E.M."/>
            <person name="Wells-Bennik M.H."/>
            <person name="Kuipers O.P."/>
        </authorList>
    </citation>
    <scope>NUCLEOTIDE SEQUENCE [LARGE SCALE GENOMIC DNA]</scope>
    <source>
        <strain evidence="1 2">AF16</strain>
    </source>
</reference>